<reference evidence="3" key="1">
    <citation type="submission" date="2021-08" db="EMBL/GenBank/DDBJ databases">
        <title>WGS assembly of Ceratopteris richardii.</title>
        <authorList>
            <person name="Marchant D.B."/>
            <person name="Chen G."/>
            <person name="Jenkins J."/>
            <person name="Shu S."/>
            <person name="Leebens-Mack J."/>
            <person name="Grimwood J."/>
            <person name="Schmutz J."/>
            <person name="Soltis P."/>
            <person name="Soltis D."/>
            <person name="Chen Z.-H."/>
        </authorList>
    </citation>
    <scope>NUCLEOTIDE SEQUENCE</scope>
    <source>
        <strain evidence="3">Whitten #5841</strain>
        <tissue evidence="3">Leaf</tissue>
    </source>
</reference>
<evidence type="ECO:0000256" key="1">
    <source>
        <dbReference type="SAM" id="Coils"/>
    </source>
</evidence>
<dbReference type="EMBL" id="CM035442">
    <property type="protein sequence ID" value="KAH7279309.1"/>
    <property type="molecule type" value="Genomic_DNA"/>
</dbReference>
<accession>A0A8T2Q6H7</accession>
<feature type="coiled-coil region" evidence="1">
    <location>
        <begin position="339"/>
        <end position="379"/>
    </location>
</feature>
<name>A0A8T2Q6H7_CERRI</name>
<dbReference type="PANTHER" id="PTHR35097">
    <property type="entry name" value="GDSL ESTERASE/LIPASE"/>
    <property type="match status" value="1"/>
</dbReference>
<feature type="compositionally biased region" description="Gly residues" evidence="2">
    <location>
        <begin position="106"/>
        <end position="116"/>
    </location>
</feature>
<feature type="compositionally biased region" description="Polar residues" evidence="2">
    <location>
        <begin position="310"/>
        <end position="321"/>
    </location>
</feature>
<keyword evidence="4" id="KW-1185">Reference proteome</keyword>
<feature type="region of interest" description="Disordered" evidence="2">
    <location>
        <begin position="286"/>
        <end position="323"/>
    </location>
</feature>
<comment type="caution">
    <text evidence="3">The sequence shown here is derived from an EMBL/GenBank/DDBJ whole genome shotgun (WGS) entry which is preliminary data.</text>
</comment>
<dbReference type="Proteomes" id="UP000825935">
    <property type="component" value="Chromosome 37"/>
</dbReference>
<protein>
    <submittedName>
        <fullName evidence="3">Uncharacterized protein</fullName>
    </submittedName>
</protein>
<evidence type="ECO:0000313" key="4">
    <source>
        <dbReference type="Proteomes" id="UP000825935"/>
    </source>
</evidence>
<dbReference type="AlphaFoldDB" id="A0A8T2Q6H7"/>
<evidence type="ECO:0000313" key="3">
    <source>
        <dbReference type="EMBL" id="KAH7279309.1"/>
    </source>
</evidence>
<sequence length="770" mass="84106">MQTLIKPVDAAAECKLMATCINCHGTSPLTGRGSLMETSMSGGSFASLRLLSDRPVCQRISGRSIFSAHLSFIEVKRMAQRVIDLSLLRARHYTEFIGDTDHSGDGSSGSGGGQRGGGDDNNDNDDEASSHASTLFPVLLPELQALFQYIDENKLYEGKFLCEKLSFLIDGWFSKIPVAYALIKLIREDEMVNAEHPDASMSDAHDFGRTLIMDCSLLSGDLSSPQGPKMHLHASEKQAQSEKQCTMIRTFMEGVNQNSKTCFHLLQGLVKWLKLGTQPAFAMQVPSSAGLSKSDQSEEQESRGLAREGSLSSQEANTETGEQIIVEKQSDVGILKRLQREAFYEIMKLREKLEKLEQINQARQKLERLGGAKTNLKGEIEAGTAFVVLEDESSRHARDSLEQAGMQTGLNVKFTFETPFRENDLLITQILSGHYSSVGDGRALGGPLRLGKLHYIAHVNDEIAFSFVPLGAQAQDVTEIINVLQGQGLTSFSSQGPALYNHCKGSAIGTTVGGSKFALSLGQYLSGWDNHAFTTDSYSLEDPLCYTTLGQLLFQPVEGFVFSLCGLNRYWPTPPLPSSMALHWSEMGPLIFPRIKSEKSSSDMKITCTNNRLNMNKIQSQGEPVDLNCRYNTCDTKGTGLLSLAISSSLDFGESLSLSGWAQVERGELIHDPDRLNYQWALSVARNSGSGIDWGASIGGSRSDVFQGLNTGHGAYAEYTGADMHGSQLQIEAFLKLTCGKGFTLQPGLLYIANQNASTPAFVIRSTWSL</sequence>
<gene>
    <name evidence="3" type="ORF">KP509_37G014000</name>
</gene>
<dbReference type="OrthoDB" id="2017825at2759"/>
<dbReference type="PANTHER" id="PTHR35097:SF1">
    <property type="entry name" value="GDSL ESTERASE_LIPASE"/>
    <property type="match status" value="1"/>
</dbReference>
<feature type="region of interest" description="Disordered" evidence="2">
    <location>
        <begin position="99"/>
        <end position="129"/>
    </location>
</feature>
<evidence type="ECO:0000256" key="2">
    <source>
        <dbReference type="SAM" id="MobiDB-lite"/>
    </source>
</evidence>
<organism evidence="3 4">
    <name type="scientific">Ceratopteris richardii</name>
    <name type="common">Triangle waterfern</name>
    <dbReference type="NCBI Taxonomy" id="49495"/>
    <lineage>
        <taxon>Eukaryota</taxon>
        <taxon>Viridiplantae</taxon>
        <taxon>Streptophyta</taxon>
        <taxon>Embryophyta</taxon>
        <taxon>Tracheophyta</taxon>
        <taxon>Polypodiopsida</taxon>
        <taxon>Polypodiidae</taxon>
        <taxon>Polypodiales</taxon>
        <taxon>Pteridineae</taxon>
        <taxon>Pteridaceae</taxon>
        <taxon>Parkerioideae</taxon>
        <taxon>Ceratopteris</taxon>
    </lineage>
</organism>
<proteinExistence type="predicted"/>
<keyword evidence="1" id="KW-0175">Coiled coil</keyword>